<dbReference type="InterPro" id="IPR008906">
    <property type="entry name" value="HATC_C_dom"/>
</dbReference>
<protein>
    <recommendedName>
        <fullName evidence="6">HAT C-terminal dimerisation domain-containing protein</fullName>
    </recommendedName>
</protein>
<gene>
    <name evidence="7" type="ORF">DGAL_LOCUS624</name>
</gene>
<comment type="caution">
    <text evidence="7">The sequence shown here is derived from an EMBL/GenBank/DDBJ whole genome shotgun (WGS) entry which is preliminary data.</text>
</comment>
<sequence length="324" mass="36216">MKAIEKYPTLLTRLNAVKKHGPFSAYQPVLLKEIITILKPLEAASNDFQADFETVGNVIPAYLGLMNALTLTIKDRSGVQIANSEVPNIVKILQGFRGWIAGISRVTFLIYPTRCKLRSILDPRFKCAWIKLAGLNEKTVLDAVSSEIELRYDLLRSSEFKFLTDKLPVFLRQINRLKSSKTLSRPTDLSAKPSSNRKRRLIIELQRPRSVSGPAKLLEEFDIYLKEPIVDMEVLVNPMNPNSDLCATKPLEYWKSNQCRFWILSEIGRDVVSVAASSGSVERAFSVASDILTAKRSAMKPDLFANLMLVKCNAGLKVVSGTLG</sequence>
<keyword evidence="8" id="KW-1185">Reference proteome</keyword>
<dbReference type="OrthoDB" id="7699631at2759"/>
<evidence type="ECO:0000256" key="1">
    <source>
        <dbReference type="ARBA" id="ARBA00004123"/>
    </source>
</evidence>
<comment type="subcellular location">
    <subcellularLocation>
        <location evidence="1">Nucleus</location>
    </subcellularLocation>
</comment>
<keyword evidence="2" id="KW-0479">Metal-binding</keyword>
<dbReference type="Proteomes" id="UP000789390">
    <property type="component" value="Unassembled WGS sequence"/>
</dbReference>
<dbReference type="SUPFAM" id="SSF53098">
    <property type="entry name" value="Ribonuclease H-like"/>
    <property type="match status" value="1"/>
</dbReference>
<feature type="domain" description="HAT C-terminal dimerisation" evidence="6">
    <location>
        <begin position="220"/>
        <end position="311"/>
    </location>
</feature>
<evidence type="ECO:0000256" key="5">
    <source>
        <dbReference type="ARBA" id="ARBA00023242"/>
    </source>
</evidence>
<name>A0A8J2RBZ7_9CRUS</name>
<keyword evidence="5" id="KW-0539">Nucleus</keyword>
<dbReference type="InterPro" id="IPR052035">
    <property type="entry name" value="ZnF_BED_domain_contain"/>
</dbReference>
<dbReference type="PANTHER" id="PTHR46481">
    <property type="entry name" value="ZINC FINGER BED DOMAIN-CONTAINING PROTEIN 4"/>
    <property type="match status" value="1"/>
</dbReference>
<keyword evidence="4" id="KW-0862">Zinc</keyword>
<evidence type="ECO:0000256" key="4">
    <source>
        <dbReference type="ARBA" id="ARBA00022833"/>
    </source>
</evidence>
<dbReference type="EMBL" id="CAKKLH010000002">
    <property type="protein sequence ID" value="CAH0098541.1"/>
    <property type="molecule type" value="Genomic_DNA"/>
</dbReference>
<dbReference type="Pfam" id="PF05699">
    <property type="entry name" value="Dimer_Tnp_hAT"/>
    <property type="match status" value="1"/>
</dbReference>
<organism evidence="7 8">
    <name type="scientific">Daphnia galeata</name>
    <dbReference type="NCBI Taxonomy" id="27404"/>
    <lineage>
        <taxon>Eukaryota</taxon>
        <taxon>Metazoa</taxon>
        <taxon>Ecdysozoa</taxon>
        <taxon>Arthropoda</taxon>
        <taxon>Crustacea</taxon>
        <taxon>Branchiopoda</taxon>
        <taxon>Diplostraca</taxon>
        <taxon>Cladocera</taxon>
        <taxon>Anomopoda</taxon>
        <taxon>Daphniidae</taxon>
        <taxon>Daphnia</taxon>
    </lineage>
</organism>
<dbReference type="AlphaFoldDB" id="A0A8J2RBZ7"/>
<dbReference type="GO" id="GO:0046983">
    <property type="term" value="F:protein dimerization activity"/>
    <property type="evidence" value="ECO:0007669"/>
    <property type="project" value="InterPro"/>
</dbReference>
<reference evidence="7" key="1">
    <citation type="submission" date="2021-11" db="EMBL/GenBank/DDBJ databases">
        <authorList>
            <person name="Schell T."/>
        </authorList>
    </citation>
    <scope>NUCLEOTIDE SEQUENCE</scope>
    <source>
        <strain evidence="7">M5</strain>
    </source>
</reference>
<evidence type="ECO:0000259" key="6">
    <source>
        <dbReference type="Pfam" id="PF05699"/>
    </source>
</evidence>
<accession>A0A8J2RBZ7</accession>
<keyword evidence="3" id="KW-0863">Zinc-finger</keyword>
<dbReference type="PANTHER" id="PTHR46481:SF10">
    <property type="entry name" value="ZINC FINGER BED DOMAIN-CONTAINING PROTEIN 39"/>
    <property type="match status" value="1"/>
</dbReference>
<evidence type="ECO:0000256" key="2">
    <source>
        <dbReference type="ARBA" id="ARBA00022723"/>
    </source>
</evidence>
<evidence type="ECO:0000313" key="7">
    <source>
        <dbReference type="EMBL" id="CAH0098541.1"/>
    </source>
</evidence>
<dbReference type="GO" id="GO:0008270">
    <property type="term" value="F:zinc ion binding"/>
    <property type="evidence" value="ECO:0007669"/>
    <property type="project" value="UniProtKB-KW"/>
</dbReference>
<evidence type="ECO:0000313" key="8">
    <source>
        <dbReference type="Proteomes" id="UP000789390"/>
    </source>
</evidence>
<dbReference type="InterPro" id="IPR012337">
    <property type="entry name" value="RNaseH-like_sf"/>
</dbReference>
<evidence type="ECO:0000256" key="3">
    <source>
        <dbReference type="ARBA" id="ARBA00022771"/>
    </source>
</evidence>
<proteinExistence type="predicted"/>
<dbReference type="GO" id="GO:0005634">
    <property type="term" value="C:nucleus"/>
    <property type="evidence" value="ECO:0007669"/>
    <property type="project" value="UniProtKB-SubCell"/>
</dbReference>